<feature type="transmembrane region" description="Helical" evidence="1">
    <location>
        <begin position="99"/>
        <end position="119"/>
    </location>
</feature>
<evidence type="ECO:0000313" key="2">
    <source>
        <dbReference type="EMBL" id="GLL07382.1"/>
    </source>
</evidence>
<evidence type="ECO:0000256" key="1">
    <source>
        <dbReference type="SAM" id="Phobius"/>
    </source>
</evidence>
<keyword evidence="1" id="KW-0472">Membrane</keyword>
<proteinExistence type="predicted"/>
<dbReference type="AlphaFoldDB" id="A0A9W6KSP9"/>
<organism evidence="2 3">
    <name type="scientific">Dactylosporangium matsuzakiense</name>
    <dbReference type="NCBI Taxonomy" id="53360"/>
    <lineage>
        <taxon>Bacteria</taxon>
        <taxon>Bacillati</taxon>
        <taxon>Actinomycetota</taxon>
        <taxon>Actinomycetes</taxon>
        <taxon>Micromonosporales</taxon>
        <taxon>Micromonosporaceae</taxon>
        <taxon>Dactylosporangium</taxon>
    </lineage>
</organism>
<feature type="transmembrane region" description="Helical" evidence="1">
    <location>
        <begin position="61"/>
        <end position="79"/>
    </location>
</feature>
<feature type="transmembrane region" description="Helical" evidence="1">
    <location>
        <begin position="35"/>
        <end position="54"/>
    </location>
</feature>
<accession>A0A9W6KSP9</accession>
<keyword evidence="1" id="KW-0812">Transmembrane</keyword>
<keyword evidence="3" id="KW-1185">Reference proteome</keyword>
<feature type="transmembrane region" description="Helical" evidence="1">
    <location>
        <begin position="7"/>
        <end position="29"/>
    </location>
</feature>
<dbReference type="EMBL" id="BSFP01000093">
    <property type="protein sequence ID" value="GLL07382.1"/>
    <property type="molecule type" value="Genomic_DNA"/>
</dbReference>
<gene>
    <name evidence="2" type="ORF">GCM10017581_091340</name>
</gene>
<protein>
    <submittedName>
        <fullName evidence="2">Uncharacterized protein</fullName>
    </submittedName>
</protein>
<dbReference type="Proteomes" id="UP001143480">
    <property type="component" value="Unassembled WGS sequence"/>
</dbReference>
<reference evidence="2" key="1">
    <citation type="journal article" date="2014" name="Int. J. Syst. Evol. Microbiol.">
        <title>Complete genome sequence of Corynebacterium casei LMG S-19264T (=DSM 44701T), isolated from a smear-ripened cheese.</title>
        <authorList>
            <consortium name="US DOE Joint Genome Institute (JGI-PGF)"/>
            <person name="Walter F."/>
            <person name="Albersmeier A."/>
            <person name="Kalinowski J."/>
            <person name="Ruckert C."/>
        </authorList>
    </citation>
    <scope>NUCLEOTIDE SEQUENCE</scope>
    <source>
        <strain evidence="2">VKM Ac-1321</strain>
    </source>
</reference>
<keyword evidence="1" id="KW-1133">Transmembrane helix</keyword>
<evidence type="ECO:0000313" key="3">
    <source>
        <dbReference type="Proteomes" id="UP001143480"/>
    </source>
</evidence>
<reference evidence="2" key="2">
    <citation type="submission" date="2023-01" db="EMBL/GenBank/DDBJ databases">
        <authorList>
            <person name="Sun Q."/>
            <person name="Evtushenko L."/>
        </authorList>
    </citation>
    <scope>NUCLEOTIDE SEQUENCE</scope>
    <source>
        <strain evidence="2">VKM Ac-1321</strain>
    </source>
</reference>
<dbReference type="RefSeq" id="WP_261959274.1">
    <property type="nucleotide sequence ID" value="NZ_BAAAXA010000001.1"/>
</dbReference>
<comment type="caution">
    <text evidence="2">The sequence shown here is derived from an EMBL/GenBank/DDBJ whole genome shotgun (WGS) entry which is preliminary data.</text>
</comment>
<name>A0A9W6KSP9_9ACTN</name>
<sequence length="130" mass="13464">MLRLLRVPVVLVFAAMWALGSYALGFLWLPDDRTAALAAACIGGLAVTAALGSLISRPWPVVLALPLAVGALTTSVYAAGQHHLGLQAHAALTAGRVLVPLLAAYTLLLGIAGTMADAATVRRFRRHMAG</sequence>